<dbReference type="GO" id="GO:0007032">
    <property type="term" value="P:endosome organization"/>
    <property type="evidence" value="ECO:0007669"/>
    <property type="project" value="InterPro"/>
</dbReference>
<accession>A0A0K0D062</accession>
<evidence type="ECO:0000313" key="2">
    <source>
        <dbReference type="WBParaSite" id="ACAC_0000343501-mRNA-1"/>
    </source>
</evidence>
<reference evidence="2" key="2">
    <citation type="submission" date="2017-02" db="UniProtKB">
        <authorList>
            <consortium name="WormBaseParasite"/>
        </authorList>
    </citation>
    <scope>IDENTIFICATION</scope>
</reference>
<dbReference type="PANTHER" id="PTHR36983:SF2">
    <property type="entry name" value="DNAJ HOMOLOG SUBFAMILY C MEMBER 13"/>
    <property type="match status" value="1"/>
</dbReference>
<dbReference type="GO" id="GO:0006898">
    <property type="term" value="P:receptor-mediated endocytosis"/>
    <property type="evidence" value="ECO:0007669"/>
    <property type="project" value="TreeGrafter"/>
</dbReference>
<proteinExistence type="predicted"/>
<dbReference type="GO" id="GO:2000641">
    <property type="term" value="P:regulation of early endosome to late endosome transport"/>
    <property type="evidence" value="ECO:0007669"/>
    <property type="project" value="InterPro"/>
</dbReference>
<dbReference type="WBParaSite" id="ACAC_0000343501-mRNA-1">
    <property type="protein sequence ID" value="ACAC_0000343501-mRNA-1"/>
    <property type="gene ID" value="ACAC_0000343501"/>
</dbReference>
<dbReference type="AlphaFoldDB" id="A0A0K0D062"/>
<dbReference type="STRING" id="6313.A0A0K0D062"/>
<protein>
    <submittedName>
        <fullName evidence="2">Armadillo repeat-containing protein 7</fullName>
    </submittedName>
</protein>
<sequence length="201" mass="22283">MCAYGDSLTGELVVGGVFLRLYVANPAWAVRHPRQFTTELIEKVLELMNNPNGDLTLVTTAFVELLRNFPNTADQYCADALSHTNCIEGIMTSMKNQPTLIYESAHALKCLIRRNNGDLAAQMLSTKMVDYLLVGEKISEILNRSPVWSQYRDQRHDLFLPASRTHAITGTSTGVAGYLTEGMFSPPPLHSQPPPMEKTGL</sequence>
<name>A0A0K0D062_ANGCA</name>
<keyword evidence="1" id="KW-1185">Reference proteome</keyword>
<dbReference type="Proteomes" id="UP000035642">
    <property type="component" value="Unassembled WGS sequence"/>
</dbReference>
<reference evidence="1" key="1">
    <citation type="submission" date="2012-09" db="EMBL/GenBank/DDBJ databases">
        <authorList>
            <person name="Martin A.A."/>
        </authorList>
    </citation>
    <scope>NUCLEOTIDE SEQUENCE</scope>
</reference>
<organism evidence="1 2">
    <name type="scientific">Angiostrongylus cantonensis</name>
    <name type="common">Rat lungworm</name>
    <dbReference type="NCBI Taxonomy" id="6313"/>
    <lineage>
        <taxon>Eukaryota</taxon>
        <taxon>Metazoa</taxon>
        <taxon>Ecdysozoa</taxon>
        <taxon>Nematoda</taxon>
        <taxon>Chromadorea</taxon>
        <taxon>Rhabditida</taxon>
        <taxon>Rhabditina</taxon>
        <taxon>Rhabditomorpha</taxon>
        <taxon>Strongyloidea</taxon>
        <taxon>Metastrongylidae</taxon>
        <taxon>Angiostrongylus</taxon>
    </lineage>
</organism>
<dbReference type="PANTHER" id="PTHR36983">
    <property type="entry name" value="DNAJ HOMOLOG SUBFAMILY C MEMBER 13"/>
    <property type="match status" value="1"/>
</dbReference>
<dbReference type="GO" id="GO:0010008">
    <property type="term" value="C:endosome membrane"/>
    <property type="evidence" value="ECO:0007669"/>
    <property type="project" value="TreeGrafter"/>
</dbReference>
<dbReference type="InterPro" id="IPR044978">
    <property type="entry name" value="GRV2/DNAJC13"/>
</dbReference>
<evidence type="ECO:0000313" key="1">
    <source>
        <dbReference type="Proteomes" id="UP000035642"/>
    </source>
</evidence>